<evidence type="ECO:0000256" key="1">
    <source>
        <dbReference type="SAM" id="MobiDB-lite"/>
    </source>
</evidence>
<gene>
    <name evidence="2" type="ORF">NADFUDRAFT_50663</name>
</gene>
<proteinExistence type="predicted"/>
<feature type="region of interest" description="Disordered" evidence="1">
    <location>
        <begin position="554"/>
        <end position="585"/>
    </location>
</feature>
<organism evidence="2 3">
    <name type="scientific">Nadsonia fulvescens var. elongata DSM 6958</name>
    <dbReference type="NCBI Taxonomy" id="857566"/>
    <lineage>
        <taxon>Eukaryota</taxon>
        <taxon>Fungi</taxon>
        <taxon>Dikarya</taxon>
        <taxon>Ascomycota</taxon>
        <taxon>Saccharomycotina</taxon>
        <taxon>Dipodascomycetes</taxon>
        <taxon>Dipodascales</taxon>
        <taxon>Dipodascales incertae sedis</taxon>
        <taxon>Nadsonia</taxon>
    </lineage>
</organism>
<dbReference type="AlphaFoldDB" id="A0A1E3PPI2"/>
<keyword evidence="3" id="KW-1185">Reference proteome</keyword>
<dbReference type="EMBL" id="KV454408">
    <property type="protein sequence ID" value="ODQ66757.1"/>
    <property type="molecule type" value="Genomic_DNA"/>
</dbReference>
<evidence type="ECO:0000313" key="2">
    <source>
        <dbReference type="EMBL" id="ODQ66757.1"/>
    </source>
</evidence>
<sequence length="585" mass="66803">METKYSAQGKALLLNSDNFDPTALAHELTAIMNASSITVPRTSQSKALLYERYKADEDLKFTKMSDVAHIALTEFWRNILEEDDEEINMIRDTLMECYQPVLRDTADIHTNISDDANVNISFFKAVSDAESIYDIPLYASSVLKRMLEETQDEKDYVTDNAFEIYPRYEQDANLNQLRASVDSIFWNYQRMKMGIEHKNEDPTFWLNFYQRLQQNNQDLSPQAIKMKFKFAYESTVATIFYKTLVSSMQSPANLDIYQSADQDMKDNKNTMGTIPKTATKPITTKTKSTEKPFNDYTDIYEDATDRVIDHDKLDGILNYFESSESTEPDSLNPDVDLINSSMFNLMNPFEQRIALSQRLNDLHKMSSQVDAEKQTSLDKDEHVSEERKNISIIDIIHKADLNNSLNSRIARGEFAPQPTLADIETRDDTTSKISEDKKERKKLPPHLRKLSMDYQKLADSLPPLLMPDDTIPPAMKNGGGGTSMKPNNNTDCDSPAKFEKLLYKRLQARREIISSKLKYINDEVYTIAYGLAGIVAKTNVKGYDKNGLFGEFRQMAQPTKPVNGPGTKTTNGKKSNKKNKKKKKH</sequence>
<feature type="compositionally biased region" description="Basic and acidic residues" evidence="1">
    <location>
        <begin position="423"/>
        <end position="438"/>
    </location>
</feature>
<feature type="compositionally biased region" description="Low complexity" evidence="1">
    <location>
        <begin position="563"/>
        <end position="573"/>
    </location>
</feature>
<accession>A0A1E3PPI2</accession>
<reference evidence="2 3" key="1">
    <citation type="journal article" date="2016" name="Proc. Natl. Acad. Sci. U.S.A.">
        <title>Comparative genomics of biotechnologically important yeasts.</title>
        <authorList>
            <person name="Riley R."/>
            <person name="Haridas S."/>
            <person name="Wolfe K.H."/>
            <person name="Lopes M.R."/>
            <person name="Hittinger C.T."/>
            <person name="Goeker M."/>
            <person name="Salamov A.A."/>
            <person name="Wisecaver J.H."/>
            <person name="Long T.M."/>
            <person name="Calvey C.H."/>
            <person name="Aerts A.L."/>
            <person name="Barry K.W."/>
            <person name="Choi C."/>
            <person name="Clum A."/>
            <person name="Coughlan A.Y."/>
            <person name="Deshpande S."/>
            <person name="Douglass A.P."/>
            <person name="Hanson S.J."/>
            <person name="Klenk H.-P."/>
            <person name="LaButti K.M."/>
            <person name="Lapidus A."/>
            <person name="Lindquist E.A."/>
            <person name="Lipzen A.M."/>
            <person name="Meier-Kolthoff J.P."/>
            <person name="Ohm R.A."/>
            <person name="Otillar R.P."/>
            <person name="Pangilinan J.L."/>
            <person name="Peng Y."/>
            <person name="Rokas A."/>
            <person name="Rosa C.A."/>
            <person name="Scheuner C."/>
            <person name="Sibirny A.A."/>
            <person name="Slot J.C."/>
            <person name="Stielow J.B."/>
            <person name="Sun H."/>
            <person name="Kurtzman C.P."/>
            <person name="Blackwell M."/>
            <person name="Grigoriev I.V."/>
            <person name="Jeffries T.W."/>
        </authorList>
    </citation>
    <scope>NUCLEOTIDE SEQUENCE [LARGE SCALE GENOMIC DNA]</scope>
    <source>
        <strain evidence="2 3">DSM 6958</strain>
    </source>
</reference>
<name>A0A1E3PPI2_9ASCO</name>
<feature type="region of interest" description="Disordered" evidence="1">
    <location>
        <begin position="417"/>
        <end position="443"/>
    </location>
</feature>
<feature type="compositionally biased region" description="Basic residues" evidence="1">
    <location>
        <begin position="574"/>
        <end position="585"/>
    </location>
</feature>
<evidence type="ECO:0000313" key="3">
    <source>
        <dbReference type="Proteomes" id="UP000095009"/>
    </source>
</evidence>
<dbReference type="Proteomes" id="UP000095009">
    <property type="component" value="Unassembled WGS sequence"/>
</dbReference>
<protein>
    <submittedName>
        <fullName evidence="2">Uncharacterized protein</fullName>
    </submittedName>
</protein>